<organism evidence="1">
    <name type="scientific">Pseudomonas fluorescens (strain SBW25)</name>
    <dbReference type="NCBI Taxonomy" id="216595"/>
    <lineage>
        <taxon>Bacteria</taxon>
        <taxon>Pseudomonadati</taxon>
        <taxon>Pseudomonadota</taxon>
        <taxon>Gammaproteobacteria</taxon>
        <taxon>Pseudomonadales</taxon>
        <taxon>Pseudomonadaceae</taxon>
        <taxon>Pseudomonas</taxon>
    </lineage>
</organism>
<keyword evidence="1" id="KW-0614">Plasmid</keyword>
<reference evidence="1" key="1">
    <citation type="submission" date="2014-12" db="EMBL/GenBank/DDBJ databases">
        <authorList>
            <person name="Hall J."/>
        </authorList>
    </citation>
    <scope>NUCLEOTIDE SEQUENCE [LARGE SCALE GENOMIC DNA]</scope>
    <source>
        <strain evidence="1">SBW25</strain>
        <plasmid evidence="1">pQBR57</plasmid>
    </source>
</reference>
<gene>
    <name evidence="1" type="ORF">PQBR57_0347</name>
</gene>
<proteinExistence type="predicted"/>
<sequence length="47" mass="5270">MVCLTPIKTVRIGNFLDHICCDVEPQSIGEEVQVSQLVSFRLLPQGR</sequence>
<reference evidence="1" key="2">
    <citation type="submission" date="2015-06" db="EMBL/GenBank/DDBJ databases">
        <title>Environmentally co-occuring mercury resistance plasmids are genetically and phenotypically diverse and confer variable context-dependent fitness effects.</title>
        <authorList>
            <person name="Hall J.P.J."/>
            <person name="Harrison E."/>
            <person name="Lilley A.K."/>
            <person name="Paterson S."/>
            <person name="Spiers A.J."/>
            <person name="Brockhurst M.A."/>
        </authorList>
    </citation>
    <scope>NUCLEOTIDE SEQUENCE [LARGE SCALE GENOMIC DNA]</scope>
    <source>
        <strain evidence="1">SBW25</strain>
        <plasmid evidence="1">pQBR57</plasmid>
    </source>
</reference>
<geneLocation type="plasmid" evidence="1">
    <name>pQBR57</name>
</geneLocation>
<accession>A0A0G4E4Z3</accession>
<evidence type="ECO:0000313" key="1">
    <source>
        <dbReference type="EMBL" id="CEK42300.1"/>
    </source>
</evidence>
<name>A0A0G4E4Z3_PSEFS</name>
<protein>
    <submittedName>
        <fullName evidence="1">Uncharacterized protein</fullName>
    </submittedName>
</protein>
<dbReference type="EMBL" id="LN713926">
    <property type="protein sequence ID" value="CEK42300.1"/>
    <property type="molecule type" value="Genomic_DNA"/>
</dbReference>
<dbReference type="AlphaFoldDB" id="A0A0G4E4Z3"/>